<reference evidence="2 3" key="1">
    <citation type="submission" date="2024-10" db="EMBL/GenBank/DDBJ databases">
        <title>Updated reference genomes for cyclostephanoid diatoms.</title>
        <authorList>
            <person name="Roberts W.R."/>
            <person name="Alverson A.J."/>
        </authorList>
    </citation>
    <scope>NUCLEOTIDE SEQUENCE [LARGE SCALE GENOMIC DNA]</scope>
    <source>
        <strain evidence="2 3">AJA228-03</strain>
    </source>
</reference>
<dbReference type="Pfam" id="PF10294">
    <property type="entry name" value="Methyltransf_16"/>
    <property type="match status" value="1"/>
</dbReference>
<dbReference type="PANTHER" id="PTHR14614:SF109">
    <property type="entry name" value="RIBOSOMAL LYSINE N-METHYLTRANSFERASE 5"/>
    <property type="match status" value="1"/>
</dbReference>
<dbReference type="InterPro" id="IPR029063">
    <property type="entry name" value="SAM-dependent_MTases_sf"/>
</dbReference>
<protein>
    <submittedName>
        <fullName evidence="2">Uncharacterized protein</fullName>
    </submittedName>
</protein>
<dbReference type="Gene3D" id="3.40.50.150">
    <property type="entry name" value="Vaccinia Virus protein VP39"/>
    <property type="match status" value="1"/>
</dbReference>
<dbReference type="InterPro" id="IPR019410">
    <property type="entry name" value="Methyltransf_16"/>
</dbReference>
<comment type="caution">
    <text evidence="2">The sequence shown here is derived from an EMBL/GenBank/DDBJ whole genome shotgun (WGS) entry which is preliminary data.</text>
</comment>
<evidence type="ECO:0000313" key="2">
    <source>
        <dbReference type="EMBL" id="KAL3810940.1"/>
    </source>
</evidence>
<organism evidence="2 3">
    <name type="scientific">Cyclostephanos tholiformis</name>
    <dbReference type="NCBI Taxonomy" id="382380"/>
    <lineage>
        <taxon>Eukaryota</taxon>
        <taxon>Sar</taxon>
        <taxon>Stramenopiles</taxon>
        <taxon>Ochrophyta</taxon>
        <taxon>Bacillariophyta</taxon>
        <taxon>Coscinodiscophyceae</taxon>
        <taxon>Thalassiosirophycidae</taxon>
        <taxon>Stephanodiscales</taxon>
        <taxon>Stephanodiscaceae</taxon>
        <taxon>Cyclostephanos</taxon>
    </lineage>
</organism>
<gene>
    <name evidence="2" type="ORF">ACHAXA_001113</name>
</gene>
<evidence type="ECO:0000313" key="3">
    <source>
        <dbReference type="Proteomes" id="UP001530377"/>
    </source>
</evidence>
<sequence length="304" mass="33454">MAENNHDYHVRGVDGAFLTINNTPVFFSEDWNAGIGGGLWSTGLAIARYLERHADEVAENLRRLSDLKYSSRGRDGGGDGGDDGGDDDENDDAVENENDDAYGRGISALELGSGHGFLSACLLALVASHHGIPLDELVVTDVDDHLDLVSRTLRANSHVWDRLNVLRAAVGGAARTSEEYRGGLLGTRRDMRRSSATRVLVAEHLWGEFDPADSYIMQSDKKYDFIFGSDVAYRNSLHGPLISSLVKFSHRHTLSLIGVTMTDTQPAFFELLTASGFRYEKLADHLLEREFRGGNFGIIAIQKR</sequence>
<dbReference type="AlphaFoldDB" id="A0ABD3RD60"/>
<proteinExistence type="predicted"/>
<evidence type="ECO:0000256" key="1">
    <source>
        <dbReference type="SAM" id="MobiDB-lite"/>
    </source>
</evidence>
<name>A0ABD3RD60_9STRA</name>
<dbReference type="Proteomes" id="UP001530377">
    <property type="component" value="Unassembled WGS sequence"/>
</dbReference>
<feature type="compositionally biased region" description="Acidic residues" evidence="1">
    <location>
        <begin position="80"/>
        <end position="99"/>
    </location>
</feature>
<accession>A0ABD3RD60</accession>
<feature type="region of interest" description="Disordered" evidence="1">
    <location>
        <begin position="72"/>
        <end position="99"/>
    </location>
</feature>
<dbReference type="EMBL" id="JALLPB020000291">
    <property type="protein sequence ID" value="KAL3810940.1"/>
    <property type="molecule type" value="Genomic_DNA"/>
</dbReference>
<keyword evidence="3" id="KW-1185">Reference proteome</keyword>
<dbReference type="PANTHER" id="PTHR14614">
    <property type="entry name" value="HEPATOCELLULAR CARCINOMA-ASSOCIATED ANTIGEN"/>
    <property type="match status" value="1"/>
</dbReference>